<dbReference type="GO" id="GO:0055085">
    <property type="term" value="P:transmembrane transport"/>
    <property type="evidence" value="ECO:0007669"/>
    <property type="project" value="UniProtKB-UniRule"/>
</dbReference>
<keyword evidence="4 6" id="KW-1133">Transmembrane helix</keyword>
<evidence type="ECO:0000313" key="11">
    <source>
        <dbReference type="Proteomes" id="UP001519348"/>
    </source>
</evidence>
<evidence type="ECO:0000256" key="1">
    <source>
        <dbReference type="ARBA" id="ARBA00004651"/>
    </source>
</evidence>
<reference evidence="10" key="1">
    <citation type="submission" date="2016-10" db="EMBL/GenBank/DDBJ databases">
        <authorList>
            <person name="Varghese N."/>
            <person name="Submissions S."/>
        </authorList>
    </citation>
    <scope>NUCLEOTIDE SEQUENCE [LARGE SCALE GENOMIC DNA]</scope>
    <source>
        <strain evidence="10">CGMCC 1.8911</strain>
    </source>
</reference>
<dbReference type="PIRSF" id="PIRSF018968">
    <property type="entry name" value="ABC_permease_BceB"/>
    <property type="match status" value="1"/>
</dbReference>
<reference evidence="9" key="2">
    <citation type="submission" date="2016-10" db="EMBL/GenBank/DDBJ databases">
        <authorList>
            <person name="de Groot N.N."/>
        </authorList>
    </citation>
    <scope>NUCLEOTIDE SEQUENCE [LARGE SCALE GENOMIC DNA]</scope>
    <source>
        <strain evidence="9">CGMCC 1.8911</strain>
    </source>
</reference>
<keyword evidence="6" id="KW-0813">Transport</keyword>
<evidence type="ECO:0000256" key="6">
    <source>
        <dbReference type="PIRNR" id="PIRNR018968"/>
    </source>
</evidence>
<dbReference type="EMBL" id="JAGGKN010000005">
    <property type="protein sequence ID" value="MBP1952551.1"/>
    <property type="molecule type" value="Genomic_DNA"/>
</dbReference>
<organism evidence="9 10">
    <name type="scientific">Jeotgalicoccus aerolatus</name>
    <dbReference type="NCBI Taxonomy" id="709510"/>
    <lineage>
        <taxon>Bacteria</taxon>
        <taxon>Bacillati</taxon>
        <taxon>Bacillota</taxon>
        <taxon>Bacilli</taxon>
        <taxon>Bacillales</taxon>
        <taxon>Staphylococcaceae</taxon>
        <taxon>Jeotgalicoccus</taxon>
    </lineage>
</organism>
<keyword evidence="5 6" id="KW-0472">Membrane</keyword>
<keyword evidence="3 6" id="KW-0812">Transmembrane</keyword>
<evidence type="ECO:0000313" key="8">
    <source>
        <dbReference type="EMBL" id="MBP1952551.1"/>
    </source>
</evidence>
<dbReference type="InterPro" id="IPR003838">
    <property type="entry name" value="ABC3_permease_C"/>
</dbReference>
<dbReference type="InterPro" id="IPR052536">
    <property type="entry name" value="ABC-4_Integral_Memb_Prot"/>
</dbReference>
<evidence type="ECO:0000256" key="3">
    <source>
        <dbReference type="ARBA" id="ARBA00022692"/>
    </source>
</evidence>
<dbReference type="PANTHER" id="PTHR46795:SF3">
    <property type="entry name" value="ABC TRANSPORTER PERMEASE"/>
    <property type="match status" value="1"/>
</dbReference>
<feature type="transmembrane region" description="Helical" evidence="6">
    <location>
        <begin position="60"/>
        <end position="80"/>
    </location>
</feature>
<name>A0A1G9BP94_9STAP</name>
<gene>
    <name evidence="8" type="ORF">J2Z27_001599</name>
    <name evidence="9" type="ORF">SAMN05216187_10873</name>
</gene>
<dbReference type="Proteomes" id="UP001519348">
    <property type="component" value="Unassembled WGS sequence"/>
</dbReference>
<feature type="transmembrane region" description="Helical" evidence="6">
    <location>
        <begin position="20"/>
        <end position="40"/>
    </location>
</feature>
<dbReference type="InterPro" id="IPR027022">
    <property type="entry name" value="ABC_permease_BceB-typ"/>
</dbReference>
<feature type="transmembrane region" description="Helical" evidence="6">
    <location>
        <begin position="292"/>
        <end position="315"/>
    </location>
</feature>
<feature type="transmembrane region" description="Helical" evidence="6">
    <location>
        <begin position="152"/>
        <end position="176"/>
    </location>
</feature>
<dbReference type="Proteomes" id="UP000242700">
    <property type="component" value="Unassembled WGS sequence"/>
</dbReference>
<keyword evidence="2 6" id="KW-1003">Cell membrane</keyword>
<keyword evidence="11" id="KW-1185">Reference proteome</keyword>
<evidence type="ECO:0000313" key="9">
    <source>
        <dbReference type="EMBL" id="SDK41318.1"/>
    </source>
</evidence>
<protein>
    <submittedName>
        <fullName evidence="9">Bacitracin transport system permease protein</fullName>
    </submittedName>
</protein>
<feature type="transmembrane region" description="Helical" evidence="6">
    <location>
        <begin position="581"/>
        <end position="604"/>
    </location>
</feature>
<feature type="transmembrane region" description="Helical" evidence="6">
    <location>
        <begin position="616"/>
        <end position="641"/>
    </location>
</feature>
<feature type="transmembrane region" description="Helical" evidence="6">
    <location>
        <begin position="197"/>
        <end position="220"/>
    </location>
</feature>
<accession>A0A1G9BP94</accession>
<dbReference type="AlphaFoldDB" id="A0A1G9BP94"/>
<proteinExistence type="inferred from homology"/>
<dbReference type="EMBL" id="FNFI01000008">
    <property type="protein sequence ID" value="SDK41318.1"/>
    <property type="molecule type" value="Genomic_DNA"/>
</dbReference>
<evidence type="ECO:0000259" key="7">
    <source>
        <dbReference type="Pfam" id="PF02687"/>
    </source>
</evidence>
<sequence>MKLNNLVIKNFLRNLKNYGLYVFALVFSVALFFSLLTLTLDDTAMTEITGSTPMTALFSIGSVVVVIIIILFVCFANMIFIKRRHKELALFQLVGMNRSKIFRILLLENFFIYFGSLIGGVILGFFISRLLLMILLKIMRVDMMVEMNFSPLALFITAGVFVFIFFILMIQNYVFLKRTSLIKMLKLNKTSENTGQPIGKMTIIFGAAGILMIAAGYYMSTEMFDRAMENGLLLPIYMVSILFLTIAGTYITFKCSVAFVLNMIRRSKNGHVNVNDVLSVTSVMFKMRSNSFLLTVIAVITAISITAMSLSYISYYSTDKMLDSTTPYEYTVDSSENLDYYEELLNENGIEINRIEKSFMHYSVVGTDENNNLQNSEESGVNGNELGIVIASDQEFEGFDVAKNETKVTGTLAILDMYLSFKEGDPVTFTNGDGFERTVEVTETTSEGILPSNLSFGLPALIVDDSVYQELSEKQPAENQEYDMPSELYAFNIAGGDTEEVLDIMDKEDNPPFVSKQMDYNEMVQMSGMMAFIVGFLGFAFLLTSGCILYFKQIDECEEEKGSYTVLRRLGFSQGEILRGLGLKMIISFGIPLIIGLLHSLFAVKSGWFIFGIEMWTPTLIVMGVYTVLYSIFALMSLAYYKKVVKNSI</sequence>
<reference evidence="8 11" key="3">
    <citation type="submission" date="2021-03" db="EMBL/GenBank/DDBJ databases">
        <title>Genomic Encyclopedia of Type Strains, Phase IV (KMG-IV): sequencing the most valuable type-strain genomes for metagenomic binning, comparative biology and taxonomic classification.</title>
        <authorList>
            <person name="Goeker M."/>
        </authorList>
    </citation>
    <scope>NUCLEOTIDE SEQUENCE [LARGE SCALE GENOMIC DNA]</scope>
    <source>
        <strain evidence="8 11">DSM 22420</strain>
    </source>
</reference>
<dbReference type="OrthoDB" id="1705903at2"/>
<feature type="transmembrane region" description="Helical" evidence="6">
    <location>
        <begin position="529"/>
        <end position="551"/>
    </location>
</feature>
<dbReference type="Pfam" id="PF02687">
    <property type="entry name" value="FtsX"/>
    <property type="match status" value="1"/>
</dbReference>
<evidence type="ECO:0000256" key="4">
    <source>
        <dbReference type="ARBA" id="ARBA00022989"/>
    </source>
</evidence>
<comment type="similarity">
    <text evidence="6">Belongs to the ABC-4 integral membrane protein family.</text>
</comment>
<dbReference type="PANTHER" id="PTHR46795">
    <property type="entry name" value="ABC TRANSPORTER PERMEASE-RELATED-RELATED"/>
    <property type="match status" value="1"/>
</dbReference>
<evidence type="ECO:0000256" key="2">
    <source>
        <dbReference type="ARBA" id="ARBA00022475"/>
    </source>
</evidence>
<evidence type="ECO:0000256" key="5">
    <source>
        <dbReference type="ARBA" id="ARBA00023136"/>
    </source>
</evidence>
<comment type="subcellular location">
    <subcellularLocation>
        <location evidence="1 6">Cell membrane</location>
        <topology evidence="1 6">Multi-pass membrane protein</topology>
    </subcellularLocation>
</comment>
<dbReference type="GO" id="GO:0005886">
    <property type="term" value="C:plasma membrane"/>
    <property type="evidence" value="ECO:0007669"/>
    <property type="project" value="UniProtKB-SubCell"/>
</dbReference>
<feature type="transmembrane region" description="Helical" evidence="6">
    <location>
        <begin position="232"/>
        <end position="261"/>
    </location>
</feature>
<feature type="transmembrane region" description="Helical" evidence="6">
    <location>
        <begin position="101"/>
        <end position="132"/>
    </location>
</feature>
<evidence type="ECO:0000313" key="10">
    <source>
        <dbReference type="Proteomes" id="UP000242700"/>
    </source>
</evidence>
<feature type="domain" description="ABC3 transporter permease C-terminal" evidence="7">
    <location>
        <begin position="60"/>
        <end position="170"/>
    </location>
</feature>
<dbReference type="STRING" id="586411.SAMN05216187_10873"/>